<dbReference type="EC" id="2.4.1.221" evidence="4"/>
<keyword evidence="7" id="KW-0808">Transferase</keyword>
<evidence type="ECO:0000256" key="14">
    <source>
        <dbReference type="ARBA" id="ARBA00033080"/>
    </source>
</evidence>
<dbReference type="GO" id="GO:0046922">
    <property type="term" value="F:peptide-O-fucosyltransferase activity"/>
    <property type="evidence" value="ECO:0007669"/>
    <property type="project" value="UniProtKB-EC"/>
</dbReference>
<dbReference type="AlphaFoldDB" id="T1JSC1"/>
<name>T1JSC1_TETUR</name>
<dbReference type="CDD" id="cd11302">
    <property type="entry name" value="O-FucT-1"/>
    <property type="match status" value="1"/>
</dbReference>
<comment type="catalytic activity">
    <reaction evidence="15">
        <text>L-threonyl-[protein] + GDP-beta-L-fucose = 3-O-(alpha-L-fucosyl)-L-threonyl-[protein] + GDP + H(+)</text>
        <dbReference type="Rhea" id="RHEA:70491"/>
        <dbReference type="Rhea" id="RHEA-COMP:11060"/>
        <dbReference type="Rhea" id="RHEA-COMP:17915"/>
        <dbReference type="ChEBI" id="CHEBI:15378"/>
        <dbReference type="ChEBI" id="CHEBI:30013"/>
        <dbReference type="ChEBI" id="CHEBI:57273"/>
        <dbReference type="ChEBI" id="CHEBI:58189"/>
        <dbReference type="ChEBI" id="CHEBI:189631"/>
        <dbReference type="EC" id="2.4.1.221"/>
    </reaction>
    <physiologicalReaction direction="left-to-right" evidence="15">
        <dbReference type="Rhea" id="RHEA:70492"/>
    </physiologicalReaction>
</comment>
<dbReference type="OMA" id="KWQAKYP"/>
<dbReference type="EnsemblMetazoa" id="tetur01g09990.1">
    <property type="protein sequence ID" value="tetur01g09990.1"/>
    <property type="gene ID" value="tetur01g09990"/>
</dbReference>
<gene>
    <name evidence="17" type="primary">107363333</name>
</gene>
<dbReference type="GO" id="GO:0005783">
    <property type="term" value="C:endoplasmic reticulum"/>
    <property type="evidence" value="ECO:0007669"/>
    <property type="project" value="UniProtKB-SubCell"/>
</dbReference>
<keyword evidence="13" id="KW-0119">Carbohydrate metabolism</keyword>
<dbReference type="Gene3D" id="3.40.50.11340">
    <property type="match status" value="1"/>
</dbReference>
<dbReference type="InterPro" id="IPR039922">
    <property type="entry name" value="POFUT1"/>
</dbReference>
<organism evidence="17 18">
    <name type="scientific">Tetranychus urticae</name>
    <name type="common">Two-spotted spider mite</name>
    <dbReference type="NCBI Taxonomy" id="32264"/>
    <lineage>
        <taxon>Eukaryota</taxon>
        <taxon>Metazoa</taxon>
        <taxon>Ecdysozoa</taxon>
        <taxon>Arthropoda</taxon>
        <taxon>Chelicerata</taxon>
        <taxon>Arachnida</taxon>
        <taxon>Acari</taxon>
        <taxon>Acariformes</taxon>
        <taxon>Trombidiformes</taxon>
        <taxon>Prostigmata</taxon>
        <taxon>Eleutherengona</taxon>
        <taxon>Raphignathae</taxon>
        <taxon>Tetranychoidea</taxon>
        <taxon>Tetranychidae</taxon>
        <taxon>Tetranychus</taxon>
    </lineage>
</organism>
<dbReference type="STRING" id="32264.T1JSC1"/>
<evidence type="ECO:0000256" key="6">
    <source>
        <dbReference type="ARBA" id="ARBA00022676"/>
    </source>
</evidence>
<comment type="subcellular location">
    <subcellularLocation>
        <location evidence="1">Endoplasmic reticulum</location>
    </subcellularLocation>
</comment>
<keyword evidence="11" id="KW-0325">Glycoprotein</keyword>
<reference evidence="17" key="2">
    <citation type="submission" date="2015-06" db="UniProtKB">
        <authorList>
            <consortium name="EnsemblMetazoa"/>
        </authorList>
    </citation>
    <scope>IDENTIFICATION</scope>
</reference>
<dbReference type="InterPro" id="IPR019378">
    <property type="entry name" value="GDP-Fuc_O-FucTrfase"/>
</dbReference>
<dbReference type="Gene3D" id="3.40.50.11350">
    <property type="match status" value="1"/>
</dbReference>
<proteinExistence type="inferred from homology"/>
<evidence type="ECO:0000256" key="12">
    <source>
        <dbReference type="ARBA" id="ARBA00023253"/>
    </source>
</evidence>
<evidence type="ECO:0000256" key="5">
    <source>
        <dbReference type="ARBA" id="ARBA00021745"/>
    </source>
</evidence>
<dbReference type="HOGENOM" id="CLU_039551_0_0_1"/>
<evidence type="ECO:0000313" key="17">
    <source>
        <dbReference type="EnsemblMetazoa" id="tetur01g09990.1"/>
    </source>
</evidence>
<sequence>MCLGSKMSIFDSWFIMIIRVLLIFCCFNSLSICSKVDGNGYIIYCPCMGRFGNQAEQFLGSLLFAKYLDRTLVLPPFIEYRNYQVEFSPFDKFFKLEPLKQYHKVVLIEDFMTNIAPKVWLENERFILCYGPRKGDNDQIPDCNPFDGSPFKPFWHHFNITRFQSSIFHQPLITQFNEAEFWKERYKDLKTLAFVGAPSSFPTNQEAIPLQKYLHFSDFIADSAARYREARGFTGKPYLGVHLRHGSDWIKACSLLKENEMNQLFSSDQCIQRYGVDLKEFKLPYELCSHSVDTIIEDINRALTEVNNQKLEVVYIATDYDDHSVWQKIHKKLPEVTLITPTATYIKNNITRGYNQAHYIIDTYLLSYSNYFIGNCVSSFSAFASRIRLHSFHFDKTTHFFASDLLHTEKLLKDEL</sequence>
<evidence type="ECO:0000256" key="15">
    <source>
        <dbReference type="ARBA" id="ARBA00047273"/>
    </source>
</evidence>
<comment type="similarity">
    <text evidence="3">Belongs to the glycosyltransferase 65 family.</text>
</comment>
<keyword evidence="8" id="KW-0256">Endoplasmic reticulum</keyword>
<evidence type="ECO:0000313" key="18">
    <source>
        <dbReference type="Proteomes" id="UP000015104"/>
    </source>
</evidence>
<evidence type="ECO:0000256" key="1">
    <source>
        <dbReference type="ARBA" id="ARBA00004240"/>
    </source>
</evidence>
<keyword evidence="6" id="KW-0328">Glycosyltransferase</keyword>
<keyword evidence="12" id="KW-0294">Fucose metabolism</keyword>
<accession>T1JSC1</accession>
<dbReference type="OrthoDB" id="10050276at2759"/>
<dbReference type="PANTHER" id="PTHR21420:SF10">
    <property type="entry name" value="GDP-FUCOSE PROTEIN O-FUCOSYLTRANSFERASE 1"/>
    <property type="match status" value="1"/>
</dbReference>
<dbReference type="EMBL" id="CAEY01000459">
    <property type="status" value="NOT_ANNOTATED_CDS"/>
    <property type="molecule type" value="Genomic_DNA"/>
</dbReference>
<dbReference type="PANTHER" id="PTHR21420">
    <property type="entry name" value="GDP-FUCOSE PROTEIN O-FUCOSYLTRANSFERASE 1"/>
    <property type="match status" value="1"/>
</dbReference>
<evidence type="ECO:0000256" key="11">
    <source>
        <dbReference type="ARBA" id="ARBA00023180"/>
    </source>
</evidence>
<dbReference type="GO" id="GO:0006004">
    <property type="term" value="P:fucose metabolic process"/>
    <property type="evidence" value="ECO:0007669"/>
    <property type="project" value="UniProtKB-KW"/>
</dbReference>
<comment type="pathway">
    <text evidence="2">Protein modification; protein glycosylation.</text>
</comment>
<evidence type="ECO:0000256" key="16">
    <source>
        <dbReference type="ARBA" id="ARBA00048647"/>
    </source>
</evidence>
<reference evidence="18" key="1">
    <citation type="submission" date="2011-08" db="EMBL/GenBank/DDBJ databases">
        <authorList>
            <person name="Rombauts S."/>
        </authorList>
    </citation>
    <scope>NUCLEOTIDE SEQUENCE</scope>
    <source>
        <strain evidence="18">London</strain>
    </source>
</reference>
<evidence type="ECO:0000256" key="3">
    <source>
        <dbReference type="ARBA" id="ARBA00010626"/>
    </source>
</evidence>
<dbReference type="eggNOG" id="KOG3849">
    <property type="taxonomic scope" value="Eukaryota"/>
</dbReference>
<keyword evidence="10" id="KW-1015">Disulfide bond</keyword>
<evidence type="ECO:0000256" key="13">
    <source>
        <dbReference type="ARBA" id="ARBA00023277"/>
    </source>
</evidence>
<keyword evidence="18" id="KW-1185">Reference proteome</keyword>
<comment type="catalytic activity">
    <reaction evidence="16">
        <text>L-seryl-[protein] + GDP-beta-L-fucose = 3-O-(alpha-L-fucosyl)-L-seryl-[protein] + GDP + H(+)</text>
        <dbReference type="Rhea" id="RHEA:63644"/>
        <dbReference type="Rhea" id="RHEA-COMP:9863"/>
        <dbReference type="Rhea" id="RHEA-COMP:17914"/>
        <dbReference type="ChEBI" id="CHEBI:15378"/>
        <dbReference type="ChEBI" id="CHEBI:29999"/>
        <dbReference type="ChEBI" id="CHEBI:57273"/>
        <dbReference type="ChEBI" id="CHEBI:58189"/>
        <dbReference type="ChEBI" id="CHEBI:189632"/>
        <dbReference type="EC" id="2.4.1.221"/>
    </reaction>
    <physiologicalReaction direction="left-to-right" evidence="16">
        <dbReference type="Rhea" id="RHEA:63645"/>
    </physiologicalReaction>
</comment>
<evidence type="ECO:0000256" key="10">
    <source>
        <dbReference type="ARBA" id="ARBA00023157"/>
    </source>
</evidence>
<dbReference type="GO" id="GO:0007219">
    <property type="term" value="P:Notch signaling pathway"/>
    <property type="evidence" value="ECO:0007669"/>
    <property type="project" value="UniProtKB-KW"/>
</dbReference>
<protein>
    <recommendedName>
        <fullName evidence="5">GDP-fucose protein O-fucosyltransferase 1</fullName>
        <ecNumber evidence="4">2.4.1.221</ecNumber>
    </recommendedName>
    <alternativeName>
        <fullName evidence="14">Peptide-O-fucosyltransferase 1</fullName>
    </alternativeName>
</protein>
<evidence type="ECO:0000256" key="7">
    <source>
        <dbReference type="ARBA" id="ARBA00022679"/>
    </source>
</evidence>
<dbReference type="Pfam" id="PF10250">
    <property type="entry name" value="O-FucT"/>
    <property type="match status" value="1"/>
</dbReference>
<dbReference type="Proteomes" id="UP000015104">
    <property type="component" value="Unassembled WGS sequence"/>
</dbReference>
<keyword evidence="9" id="KW-0914">Notch signaling pathway</keyword>
<dbReference type="UniPathway" id="UPA00378"/>
<evidence type="ECO:0000256" key="8">
    <source>
        <dbReference type="ARBA" id="ARBA00022824"/>
    </source>
</evidence>
<evidence type="ECO:0000256" key="2">
    <source>
        <dbReference type="ARBA" id="ARBA00004922"/>
    </source>
</evidence>
<evidence type="ECO:0000256" key="9">
    <source>
        <dbReference type="ARBA" id="ARBA00022976"/>
    </source>
</evidence>
<dbReference type="KEGG" id="tut:107363333"/>
<evidence type="ECO:0000256" key="4">
    <source>
        <dbReference type="ARBA" id="ARBA00012196"/>
    </source>
</evidence>